<evidence type="ECO:0000256" key="2">
    <source>
        <dbReference type="ARBA" id="ARBA00006837"/>
    </source>
</evidence>
<accession>A0AAD9FQ06</accession>
<evidence type="ECO:0000256" key="12">
    <source>
        <dbReference type="RuleBase" id="RU367146"/>
    </source>
</evidence>
<evidence type="ECO:0000256" key="6">
    <source>
        <dbReference type="ARBA" id="ARBA00022927"/>
    </source>
</evidence>
<evidence type="ECO:0000256" key="5">
    <source>
        <dbReference type="ARBA" id="ARBA00022792"/>
    </source>
</evidence>
<comment type="subunit">
    <text evidence="12">Component of the PAM complex.</text>
</comment>
<evidence type="ECO:0000256" key="3">
    <source>
        <dbReference type="ARBA" id="ARBA00022448"/>
    </source>
</evidence>
<keyword evidence="5 12" id="KW-0999">Mitochondrion inner membrane</keyword>
<evidence type="ECO:0000256" key="10">
    <source>
        <dbReference type="ARBA" id="ARBA00023128"/>
    </source>
</evidence>
<dbReference type="GO" id="GO:0001405">
    <property type="term" value="C:PAM complex, Tim23 associated import motor"/>
    <property type="evidence" value="ECO:0007669"/>
    <property type="project" value="UniProtKB-UniRule"/>
</dbReference>
<dbReference type="PANTHER" id="PTHR28021:SF1">
    <property type="entry name" value="PRESEQUENCE TRANSLOCATED-ASSOCIATED MOTOR SUBUNIT PAM17, MITOCHONDRIAL"/>
    <property type="match status" value="1"/>
</dbReference>
<comment type="caution">
    <text evidence="13">The sequence shown here is derived from an EMBL/GenBank/DDBJ whole genome shotgun (WGS) entry which is preliminary data.</text>
</comment>
<evidence type="ECO:0000256" key="7">
    <source>
        <dbReference type="ARBA" id="ARBA00022946"/>
    </source>
</evidence>
<keyword evidence="7" id="KW-0809">Transit peptide</keyword>
<evidence type="ECO:0000256" key="9">
    <source>
        <dbReference type="ARBA" id="ARBA00023010"/>
    </source>
</evidence>
<dbReference type="GO" id="GO:0030150">
    <property type="term" value="P:protein import into mitochondrial matrix"/>
    <property type="evidence" value="ECO:0007669"/>
    <property type="project" value="UniProtKB-UniRule"/>
</dbReference>
<organism evidence="13 14">
    <name type="scientific">Papiliotrema laurentii</name>
    <name type="common">Cryptococcus laurentii</name>
    <dbReference type="NCBI Taxonomy" id="5418"/>
    <lineage>
        <taxon>Eukaryota</taxon>
        <taxon>Fungi</taxon>
        <taxon>Dikarya</taxon>
        <taxon>Basidiomycota</taxon>
        <taxon>Agaricomycotina</taxon>
        <taxon>Tremellomycetes</taxon>
        <taxon>Tremellales</taxon>
        <taxon>Rhynchogastremaceae</taxon>
        <taxon>Papiliotrema</taxon>
    </lineage>
</organism>
<sequence length="208" mass="22488">MVRPALASVGASRALFRPTILAVRYASTAPSDAASSSTSTSTSTSPTALPLTWPAYLSLRRQRRLWSTLFTVPTTLAGLTLGGGYFASIESDPTQLIMGVEPMFVYAGATVGCMALGYLLGPTLGSSLFSLTHPSLSRGNPAPLEVMDREFFQRISKRRGDPSFQSVNNPAPDFYGEKIVSLSTYRRWLRDQAAYNRKAMHGVPDGSE</sequence>
<name>A0AAD9FQ06_PAPLA</name>
<keyword evidence="8 12" id="KW-1133">Transmembrane helix</keyword>
<comment type="function">
    <text evidence="12">Component of the PAM complex, a complex required for the translocation of transit peptide-containing proteins from the inner membrane into the mitochondrial matrix in an ATP-dependent manner.</text>
</comment>
<keyword evidence="14" id="KW-1185">Reference proteome</keyword>
<evidence type="ECO:0000256" key="8">
    <source>
        <dbReference type="ARBA" id="ARBA00022989"/>
    </source>
</evidence>
<dbReference type="Pfam" id="PF08566">
    <property type="entry name" value="Pam17"/>
    <property type="match status" value="1"/>
</dbReference>
<evidence type="ECO:0000313" key="14">
    <source>
        <dbReference type="Proteomes" id="UP001182556"/>
    </source>
</evidence>
<protein>
    <recommendedName>
        <fullName evidence="12">Presequence translocated-associated motor subunit PAM17</fullName>
    </recommendedName>
</protein>
<dbReference type="PANTHER" id="PTHR28021">
    <property type="entry name" value="PRESEQUENCE TRANSLOCATED-ASSOCIATED MOTOR SUBUNIT PAM17, MITOCHONDRIAL"/>
    <property type="match status" value="1"/>
</dbReference>
<keyword evidence="4 12" id="KW-0812">Transmembrane</keyword>
<feature type="transmembrane region" description="Helical" evidence="12">
    <location>
        <begin position="65"/>
        <end position="87"/>
    </location>
</feature>
<keyword evidence="6 12" id="KW-0653">Protein transport</keyword>
<dbReference type="InterPro" id="IPR013875">
    <property type="entry name" value="Pam17"/>
</dbReference>
<comment type="similarity">
    <text evidence="2 12">Belongs to the PAM17 family.</text>
</comment>
<dbReference type="EMBL" id="JAODAN010000006">
    <property type="protein sequence ID" value="KAK1923638.1"/>
    <property type="molecule type" value="Genomic_DNA"/>
</dbReference>
<evidence type="ECO:0000313" key="13">
    <source>
        <dbReference type="EMBL" id="KAK1923638.1"/>
    </source>
</evidence>
<keyword evidence="10 12" id="KW-0496">Mitochondrion</keyword>
<gene>
    <name evidence="13" type="ORF">DB88DRAFT_491920</name>
</gene>
<keyword evidence="11 12" id="KW-0472">Membrane</keyword>
<evidence type="ECO:0000256" key="1">
    <source>
        <dbReference type="ARBA" id="ARBA00004448"/>
    </source>
</evidence>
<proteinExistence type="inferred from homology"/>
<comment type="subcellular location">
    <subcellularLocation>
        <location evidence="1 12">Mitochondrion inner membrane</location>
        <topology evidence="1 12">Multi-pass membrane protein</topology>
    </subcellularLocation>
</comment>
<keyword evidence="3 12" id="KW-0813">Transport</keyword>
<reference evidence="13" key="1">
    <citation type="submission" date="2023-02" db="EMBL/GenBank/DDBJ databases">
        <title>Identification and recombinant expression of a fungal hydrolase from Papiliotrema laurentii that hydrolyzes apple cutin and clears colloidal polyester polyurethane.</title>
        <authorList>
            <consortium name="DOE Joint Genome Institute"/>
            <person name="Roman V.A."/>
            <person name="Bojanowski C."/>
            <person name="Crable B.R."/>
            <person name="Wagner D.N."/>
            <person name="Hung C.S."/>
            <person name="Nadeau L.J."/>
            <person name="Schratz L."/>
            <person name="Haridas S."/>
            <person name="Pangilinan J."/>
            <person name="Lipzen A."/>
            <person name="Na H."/>
            <person name="Yan M."/>
            <person name="Ng V."/>
            <person name="Grigoriev I.V."/>
            <person name="Spatafora J.W."/>
            <person name="Barlow D."/>
            <person name="Biffinger J."/>
            <person name="Kelley-Loughnane N."/>
            <person name="Varaljay V.A."/>
            <person name="Crookes-Goodson W.J."/>
        </authorList>
    </citation>
    <scope>NUCLEOTIDE SEQUENCE</scope>
    <source>
        <strain evidence="13">5307AH</strain>
    </source>
</reference>
<evidence type="ECO:0000256" key="4">
    <source>
        <dbReference type="ARBA" id="ARBA00022692"/>
    </source>
</evidence>
<keyword evidence="9 12" id="KW-0811">Translocation</keyword>
<dbReference type="Proteomes" id="UP001182556">
    <property type="component" value="Unassembled WGS sequence"/>
</dbReference>
<feature type="transmembrane region" description="Helical" evidence="12">
    <location>
        <begin position="103"/>
        <end position="121"/>
    </location>
</feature>
<evidence type="ECO:0000256" key="11">
    <source>
        <dbReference type="ARBA" id="ARBA00023136"/>
    </source>
</evidence>
<dbReference type="AlphaFoldDB" id="A0AAD9FQ06"/>